<dbReference type="PANTHER" id="PTHR42756">
    <property type="entry name" value="TRANSCRIPTIONAL REGULATOR, MARR"/>
    <property type="match status" value="1"/>
</dbReference>
<dbReference type="InterPro" id="IPR036390">
    <property type="entry name" value="WH_DNA-bd_sf"/>
</dbReference>
<dbReference type="GO" id="GO:0003677">
    <property type="term" value="F:DNA binding"/>
    <property type="evidence" value="ECO:0007669"/>
    <property type="project" value="UniProtKB-KW"/>
</dbReference>
<dbReference type="AlphaFoldDB" id="D1ALS6"/>
<dbReference type="PROSITE" id="PS50995">
    <property type="entry name" value="HTH_MARR_2"/>
    <property type="match status" value="1"/>
</dbReference>
<feature type="domain" description="HTH marR-type" evidence="4">
    <location>
        <begin position="1"/>
        <end position="135"/>
    </location>
</feature>
<dbReference type="SMART" id="SM00347">
    <property type="entry name" value="HTH_MARR"/>
    <property type="match status" value="1"/>
</dbReference>
<dbReference type="Proteomes" id="UP000000845">
    <property type="component" value="Chromosome"/>
</dbReference>
<gene>
    <name evidence="5" type="ordered locus">Sterm_0310</name>
</gene>
<dbReference type="PANTHER" id="PTHR42756:SF1">
    <property type="entry name" value="TRANSCRIPTIONAL REPRESSOR OF EMRAB OPERON"/>
    <property type="match status" value="1"/>
</dbReference>
<dbReference type="Pfam" id="PF01047">
    <property type="entry name" value="MarR"/>
    <property type="match status" value="1"/>
</dbReference>
<dbReference type="RefSeq" id="WP_012859793.1">
    <property type="nucleotide sequence ID" value="NC_013517.1"/>
</dbReference>
<evidence type="ECO:0000313" key="5">
    <source>
        <dbReference type="EMBL" id="ACZ07194.1"/>
    </source>
</evidence>
<evidence type="ECO:0000256" key="1">
    <source>
        <dbReference type="ARBA" id="ARBA00023015"/>
    </source>
</evidence>
<keyword evidence="2" id="KW-0238">DNA-binding</keyword>
<dbReference type="EMBL" id="CP001739">
    <property type="protein sequence ID" value="ACZ07194.1"/>
    <property type="molecule type" value="Genomic_DNA"/>
</dbReference>
<dbReference type="eggNOG" id="COG1846">
    <property type="taxonomic scope" value="Bacteria"/>
</dbReference>
<keyword evidence="1" id="KW-0805">Transcription regulation</keyword>
<sequence>MKLADIIEILSKRFLNYKIHELEKYNAENINVNFFQYIDVIGDMESPTYGELAQKLNLSKPAITAIVNKLIKQNLVYKEQSMTDKRTFYIKLTKNGLKIFNSCRLAHNDLEKYIAEKLTEEEYKQLVHLLCLVIE</sequence>
<evidence type="ECO:0000256" key="2">
    <source>
        <dbReference type="ARBA" id="ARBA00023125"/>
    </source>
</evidence>
<dbReference type="SUPFAM" id="SSF46785">
    <property type="entry name" value="Winged helix' DNA-binding domain"/>
    <property type="match status" value="1"/>
</dbReference>
<proteinExistence type="predicted"/>
<dbReference type="Gene3D" id="1.10.10.10">
    <property type="entry name" value="Winged helix-like DNA-binding domain superfamily/Winged helix DNA-binding domain"/>
    <property type="match status" value="1"/>
</dbReference>
<name>D1ALS6_SEBTE</name>
<evidence type="ECO:0000259" key="4">
    <source>
        <dbReference type="PROSITE" id="PS50995"/>
    </source>
</evidence>
<dbReference type="HOGENOM" id="CLU_083287_11_3_0"/>
<accession>D1ALS6</accession>
<reference evidence="6" key="1">
    <citation type="submission" date="2009-09" db="EMBL/GenBank/DDBJ databases">
        <title>The complete chromosome of Sebaldella termitidis ATCC 33386.</title>
        <authorList>
            <consortium name="US DOE Joint Genome Institute (JGI-PGF)"/>
            <person name="Lucas S."/>
            <person name="Copeland A."/>
            <person name="Lapidus A."/>
            <person name="Glavina del Rio T."/>
            <person name="Dalin E."/>
            <person name="Tice H."/>
            <person name="Bruce D."/>
            <person name="Goodwin L."/>
            <person name="Pitluck S."/>
            <person name="Kyrpides N."/>
            <person name="Mavromatis K."/>
            <person name="Ivanova N."/>
            <person name="Mikhailova N."/>
            <person name="Sims D."/>
            <person name="Meincke L."/>
            <person name="Brettin T."/>
            <person name="Detter J.C."/>
            <person name="Han C."/>
            <person name="Larimer F."/>
            <person name="Land M."/>
            <person name="Hauser L."/>
            <person name="Markowitz V."/>
            <person name="Cheng J.F."/>
            <person name="Hugenholtz P."/>
            <person name="Woyke T."/>
            <person name="Wu D."/>
            <person name="Eisen J.A."/>
        </authorList>
    </citation>
    <scope>NUCLEOTIDE SEQUENCE [LARGE SCALE GENOMIC DNA]</scope>
    <source>
        <strain evidence="6">ATCC 33386 / NCTC 11300</strain>
    </source>
</reference>
<reference evidence="5 6" key="2">
    <citation type="journal article" date="2010" name="Stand. Genomic Sci.">
        <title>Complete genome sequence of Sebaldella termitidis type strain (NCTC 11300).</title>
        <authorList>
            <person name="Harmon-Smith M."/>
            <person name="Celia L."/>
            <person name="Chertkov O."/>
            <person name="Lapidus A."/>
            <person name="Copeland A."/>
            <person name="Glavina Del Rio T."/>
            <person name="Nolan M."/>
            <person name="Lucas S."/>
            <person name="Tice H."/>
            <person name="Cheng J.F."/>
            <person name="Han C."/>
            <person name="Detter J.C."/>
            <person name="Bruce D."/>
            <person name="Goodwin L."/>
            <person name="Pitluck S."/>
            <person name="Pati A."/>
            <person name="Liolios K."/>
            <person name="Ivanova N."/>
            <person name="Mavromatis K."/>
            <person name="Mikhailova N."/>
            <person name="Chen A."/>
            <person name="Palaniappan K."/>
            <person name="Land M."/>
            <person name="Hauser L."/>
            <person name="Chang Y.J."/>
            <person name="Jeffries C.D."/>
            <person name="Brettin T."/>
            <person name="Goker M."/>
            <person name="Beck B."/>
            <person name="Bristow J."/>
            <person name="Eisen J.A."/>
            <person name="Markowitz V."/>
            <person name="Hugenholtz P."/>
            <person name="Kyrpides N.C."/>
            <person name="Klenk H.P."/>
            <person name="Chen F."/>
        </authorList>
    </citation>
    <scope>NUCLEOTIDE SEQUENCE [LARGE SCALE GENOMIC DNA]</scope>
    <source>
        <strain evidence="6">ATCC 33386 / NCTC 11300</strain>
    </source>
</reference>
<evidence type="ECO:0000256" key="3">
    <source>
        <dbReference type="ARBA" id="ARBA00023163"/>
    </source>
</evidence>
<protein>
    <submittedName>
        <fullName evidence="5">Transcriptional regulator, MarR family</fullName>
    </submittedName>
</protein>
<dbReference type="InterPro" id="IPR000835">
    <property type="entry name" value="HTH_MarR-typ"/>
</dbReference>
<organism evidence="5 6">
    <name type="scientific">Sebaldella termitidis (strain ATCC 33386 / NCTC 11300)</name>
    <dbReference type="NCBI Taxonomy" id="526218"/>
    <lineage>
        <taxon>Bacteria</taxon>
        <taxon>Fusobacteriati</taxon>
        <taxon>Fusobacteriota</taxon>
        <taxon>Fusobacteriia</taxon>
        <taxon>Fusobacteriales</taxon>
        <taxon>Leptotrichiaceae</taxon>
        <taxon>Sebaldella</taxon>
    </lineage>
</organism>
<dbReference type="GO" id="GO:0003700">
    <property type="term" value="F:DNA-binding transcription factor activity"/>
    <property type="evidence" value="ECO:0007669"/>
    <property type="project" value="InterPro"/>
</dbReference>
<evidence type="ECO:0000313" key="6">
    <source>
        <dbReference type="Proteomes" id="UP000000845"/>
    </source>
</evidence>
<dbReference type="PRINTS" id="PR00598">
    <property type="entry name" value="HTHMARR"/>
</dbReference>
<dbReference type="KEGG" id="str:Sterm_0310"/>
<keyword evidence="3" id="KW-0804">Transcription</keyword>
<keyword evidence="6" id="KW-1185">Reference proteome</keyword>
<dbReference type="STRING" id="526218.Sterm_0310"/>
<dbReference type="InterPro" id="IPR036388">
    <property type="entry name" value="WH-like_DNA-bd_sf"/>
</dbReference>